<dbReference type="SUPFAM" id="SSF50249">
    <property type="entry name" value="Nucleic acid-binding proteins"/>
    <property type="match status" value="1"/>
</dbReference>
<dbReference type="EMBL" id="CAEFZW010000004">
    <property type="protein sequence ID" value="CAB4254237.1"/>
    <property type="molecule type" value="Genomic_DNA"/>
</dbReference>
<evidence type="ECO:0000259" key="13">
    <source>
        <dbReference type="PROSITE" id="PS50862"/>
    </source>
</evidence>
<comment type="catalytic activity">
    <reaction evidence="11">
        <text>tRNA(Asn) + L-asparagine + ATP = L-asparaginyl-tRNA(Asn) + AMP + diphosphate + H(+)</text>
        <dbReference type="Rhea" id="RHEA:11180"/>
        <dbReference type="Rhea" id="RHEA-COMP:9659"/>
        <dbReference type="Rhea" id="RHEA-COMP:9674"/>
        <dbReference type="ChEBI" id="CHEBI:15378"/>
        <dbReference type="ChEBI" id="CHEBI:30616"/>
        <dbReference type="ChEBI" id="CHEBI:33019"/>
        <dbReference type="ChEBI" id="CHEBI:58048"/>
        <dbReference type="ChEBI" id="CHEBI:78442"/>
        <dbReference type="ChEBI" id="CHEBI:78515"/>
        <dbReference type="ChEBI" id="CHEBI:456215"/>
        <dbReference type="EC" id="6.1.1.22"/>
    </reaction>
</comment>
<evidence type="ECO:0000256" key="6">
    <source>
        <dbReference type="ARBA" id="ARBA00022741"/>
    </source>
</evidence>
<dbReference type="GO" id="GO:0006421">
    <property type="term" value="P:asparaginyl-tRNA aminoacylation"/>
    <property type="evidence" value="ECO:0007669"/>
    <property type="project" value="InterPro"/>
</dbReference>
<evidence type="ECO:0000313" key="14">
    <source>
        <dbReference type="EMBL" id="CAB4254237.1"/>
    </source>
</evidence>
<name>A0A8H2ZH74_9SACH</name>
<sequence>MSLYINDATGVDELTRTGSKEQTYKTPAYALFAAQQQDATAPEPKLYVFKTEENDYLEISASALKKARKGCDGLKKKAIKQKEQAAKQEEQAAAAAAKQMANLHITIEEDKSLPAALKCKINQAYDHVGERVKVSGWIHRLRSNKKVVFVVLRDGSGYIQCVLTGNLALAQQTLDLTLESTVTLYGSIKKVPEGKSAPGGVELDVDYYEVVGLAPSGDESFSNKITEDADPSILLDQRHLALRGETLSGVMKVRAALLGAVRRVYREENLTEVTPPCMVQTQVEGGSTLFKLDYYGEEAFLTQSSQLYLETCLPSLGDVYCMQESFRAEKSHTRRHLSEYTHIEAELAFLTFDDLLQHIETLIVKSIQYVLEDPVAGPIIKELNPDFVAPKAPFMRLEYKDAIEWLKEHQILNEEGKEFQFGDDIAEAAERKMTDTIGVPILLTKFPVEIKSFYMPRCKDDPRVTESVDVLMPTVGEITGGSMRIANLDELMAGFKREGIDPKPYYWFIDQRKYGTCPHGGYGIGTERILAWLCNRYTVRDCSLYPRFSGRCKP</sequence>
<comment type="caution">
    <text evidence="14">The sequence shown here is derived from an EMBL/GenBank/DDBJ whole genome shotgun (WGS) entry which is preliminary data.</text>
</comment>
<dbReference type="SUPFAM" id="SSF55681">
    <property type="entry name" value="Class II aaRS and biotin synthetases"/>
    <property type="match status" value="1"/>
</dbReference>
<protein>
    <recommendedName>
        <fullName evidence="3">asparagine--tRNA ligase</fullName>
        <ecNumber evidence="3">6.1.1.22</ecNumber>
    </recommendedName>
    <alternativeName>
        <fullName evidence="10">Asparaginyl-tRNA synthetase</fullName>
    </alternativeName>
</protein>
<comment type="similarity">
    <text evidence="2">Belongs to the class-II aminoacyl-tRNA synthetase family.</text>
</comment>
<dbReference type="FunFam" id="3.30.1910.20:FF:000002">
    <property type="entry name" value="Asparaginyl-tRNA synthetase"/>
    <property type="match status" value="1"/>
</dbReference>
<evidence type="ECO:0000313" key="15">
    <source>
        <dbReference type="Proteomes" id="UP000644660"/>
    </source>
</evidence>
<proteinExistence type="inferred from homology"/>
<evidence type="ECO:0000256" key="9">
    <source>
        <dbReference type="ARBA" id="ARBA00023146"/>
    </source>
</evidence>
<dbReference type="InterPro" id="IPR004365">
    <property type="entry name" value="NA-bd_OB_tRNA"/>
</dbReference>
<keyword evidence="7" id="KW-0067">ATP-binding</keyword>
<dbReference type="OrthoDB" id="1931232at2759"/>
<dbReference type="RefSeq" id="XP_041406081.1">
    <property type="nucleotide sequence ID" value="XM_041550147.1"/>
</dbReference>
<dbReference type="Pfam" id="PF20917">
    <property type="entry name" value="AsnRS_N"/>
    <property type="match status" value="1"/>
</dbReference>
<dbReference type="InterPro" id="IPR006195">
    <property type="entry name" value="aa-tRNA-synth_II"/>
</dbReference>
<evidence type="ECO:0000256" key="5">
    <source>
        <dbReference type="ARBA" id="ARBA00022598"/>
    </source>
</evidence>
<keyword evidence="4" id="KW-0963">Cytoplasm</keyword>
<accession>A0A8H2ZH74</accession>
<dbReference type="InterPro" id="IPR004522">
    <property type="entry name" value="Asn-tRNA-ligase"/>
</dbReference>
<dbReference type="InterPro" id="IPR012340">
    <property type="entry name" value="NA-bd_OB-fold"/>
</dbReference>
<dbReference type="FunFam" id="3.30.930.10:FF:000040">
    <property type="entry name" value="Asparagine--tRNA ligase, cytoplasmic"/>
    <property type="match status" value="1"/>
</dbReference>
<gene>
    <name evidence="14" type="ORF">KABA2_04S01694</name>
</gene>
<keyword evidence="6" id="KW-0547">Nucleotide-binding</keyword>
<dbReference type="InterPro" id="IPR045864">
    <property type="entry name" value="aa-tRNA-synth_II/BPL/LPL"/>
</dbReference>
<dbReference type="CDD" id="cd00776">
    <property type="entry name" value="AsxRS_core"/>
    <property type="match status" value="1"/>
</dbReference>
<dbReference type="PROSITE" id="PS50862">
    <property type="entry name" value="AA_TRNA_LIGASE_II"/>
    <property type="match status" value="1"/>
</dbReference>
<dbReference type="InterPro" id="IPR002312">
    <property type="entry name" value="Asp/Asn-tRNA-synth_IIb"/>
</dbReference>
<feature type="domain" description="Aminoacyl-transfer RNA synthetases class-II family profile" evidence="13">
    <location>
        <begin position="251"/>
        <end position="546"/>
    </location>
</feature>
<comment type="subcellular location">
    <subcellularLocation>
        <location evidence="1">Cytoplasm</location>
    </subcellularLocation>
</comment>
<dbReference type="GO" id="GO:0003676">
    <property type="term" value="F:nucleic acid binding"/>
    <property type="evidence" value="ECO:0007669"/>
    <property type="project" value="InterPro"/>
</dbReference>
<dbReference type="GO" id="GO:0005524">
    <property type="term" value="F:ATP binding"/>
    <property type="evidence" value="ECO:0007669"/>
    <property type="project" value="UniProtKB-KW"/>
</dbReference>
<dbReference type="PANTHER" id="PTHR22594">
    <property type="entry name" value="ASPARTYL/LYSYL-TRNA SYNTHETASE"/>
    <property type="match status" value="1"/>
</dbReference>
<reference evidence="14 15" key="1">
    <citation type="submission" date="2020-05" db="EMBL/GenBank/DDBJ databases">
        <authorList>
            <person name="Casaregola S."/>
            <person name="Devillers H."/>
            <person name="Grondin C."/>
        </authorList>
    </citation>
    <scope>NUCLEOTIDE SEQUENCE [LARGE SCALE GENOMIC DNA]</scope>
    <source>
        <strain evidence="14 15">CLIB 1767</strain>
    </source>
</reference>
<evidence type="ECO:0000256" key="10">
    <source>
        <dbReference type="ARBA" id="ARBA00029886"/>
    </source>
</evidence>
<dbReference type="Proteomes" id="UP000644660">
    <property type="component" value="Unassembled WGS sequence"/>
</dbReference>
<organism evidence="14 15">
    <name type="scientific">Maudiozyma barnettii</name>
    <dbReference type="NCBI Taxonomy" id="61262"/>
    <lineage>
        <taxon>Eukaryota</taxon>
        <taxon>Fungi</taxon>
        <taxon>Dikarya</taxon>
        <taxon>Ascomycota</taxon>
        <taxon>Saccharomycotina</taxon>
        <taxon>Saccharomycetes</taxon>
        <taxon>Saccharomycetales</taxon>
        <taxon>Saccharomycetaceae</taxon>
        <taxon>Maudiozyma</taxon>
    </lineage>
</organism>
<keyword evidence="9 14" id="KW-0030">Aminoacyl-tRNA synthetase</keyword>
<dbReference type="Gene3D" id="2.40.50.140">
    <property type="entry name" value="Nucleic acid-binding proteins"/>
    <property type="match status" value="1"/>
</dbReference>
<dbReference type="GO" id="GO:0005737">
    <property type="term" value="C:cytoplasm"/>
    <property type="evidence" value="ECO:0007669"/>
    <property type="project" value="UniProtKB-SubCell"/>
</dbReference>
<evidence type="ECO:0000256" key="3">
    <source>
        <dbReference type="ARBA" id="ARBA00012816"/>
    </source>
</evidence>
<dbReference type="AlphaFoldDB" id="A0A8H2ZH74"/>
<evidence type="ECO:0000256" key="8">
    <source>
        <dbReference type="ARBA" id="ARBA00022917"/>
    </source>
</evidence>
<evidence type="ECO:0000256" key="4">
    <source>
        <dbReference type="ARBA" id="ARBA00022490"/>
    </source>
</evidence>
<dbReference type="InterPro" id="IPR048952">
    <property type="entry name" value="AsnRS_N"/>
</dbReference>
<dbReference type="CDD" id="cd04323">
    <property type="entry name" value="AsnRS_cyto_like_N"/>
    <property type="match status" value="1"/>
</dbReference>
<dbReference type="Gene3D" id="3.30.1910.20">
    <property type="entry name" value="asparaginyl-tRNA synthetase, N-terminal domain"/>
    <property type="match status" value="1"/>
</dbReference>
<evidence type="ECO:0000256" key="12">
    <source>
        <dbReference type="SAM" id="Coils"/>
    </source>
</evidence>
<dbReference type="PRINTS" id="PR01042">
    <property type="entry name" value="TRNASYNTHASP"/>
</dbReference>
<dbReference type="Pfam" id="PF00152">
    <property type="entry name" value="tRNA-synt_2"/>
    <property type="match status" value="1"/>
</dbReference>
<dbReference type="GeneID" id="64857224"/>
<keyword evidence="15" id="KW-1185">Reference proteome</keyword>
<dbReference type="NCBIfam" id="TIGR00457">
    <property type="entry name" value="asnS"/>
    <property type="match status" value="1"/>
</dbReference>
<keyword evidence="12" id="KW-0175">Coiled coil</keyword>
<dbReference type="GO" id="GO:0004816">
    <property type="term" value="F:asparagine-tRNA ligase activity"/>
    <property type="evidence" value="ECO:0007669"/>
    <property type="project" value="UniProtKB-EC"/>
</dbReference>
<dbReference type="PANTHER" id="PTHR22594:SF16">
    <property type="entry name" value="ASPARAGINE--TRNA LIGASE, CYTOPLASMIC"/>
    <property type="match status" value="1"/>
</dbReference>
<keyword evidence="8" id="KW-0648">Protein biosynthesis</keyword>
<evidence type="ECO:0000256" key="7">
    <source>
        <dbReference type="ARBA" id="ARBA00022840"/>
    </source>
</evidence>
<dbReference type="Pfam" id="PF01336">
    <property type="entry name" value="tRNA_anti-codon"/>
    <property type="match status" value="1"/>
</dbReference>
<dbReference type="Gene3D" id="3.30.930.10">
    <property type="entry name" value="Bira Bifunctional Protein, Domain 2"/>
    <property type="match status" value="1"/>
</dbReference>
<evidence type="ECO:0000256" key="11">
    <source>
        <dbReference type="ARBA" id="ARBA00047844"/>
    </source>
</evidence>
<evidence type="ECO:0000256" key="2">
    <source>
        <dbReference type="ARBA" id="ARBA00008226"/>
    </source>
</evidence>
<feature type="coiled-coil region" evidence="12">
    <location>
        <begin position="71"/>
        <end position="99"/>
    </location>
</feature>
<dbReference type="InterPro" id="IPR004364">
    <property type="entry name" value="Aa-tRNA-synt_II"/>
</dbReference>
<keyword evidence="5" id="KW-0436">Ligase</keyword>
<evidence type="ECO:0000256" key="1">
    <source>
        <dbReference type="ARBA" id="ARBA00004496"/>
    </source>
</evidence>
<dbReference type="EC" id="6.1.1.22" evidence="3"/>